<dbReference type="EMBL" id="JAQQWL010000002">
    <property type="protein sequence ID" value="KAK8086251.1"/>
    <property type="molecule type" value="Genomic_DNA"/>
</dbReference>
<evidence type="ECO:0000256" key="1">
    <source>
        <dbReference type="SAM" id="MobiDB-lite"/>
    </source>
</evidence>
<accession>A0ABR1WSX1</accession>
<sequence>MKAMTLRNFVRLLLPNCWYLCVEERQPFRGSNSVMESIVDEVGSLTSMPEPPPYEVVDGGCNGQNE</sequence>
<evidence type="ECO:0000313" key="2">
    <source>
        <dbReference type="EMBL" id="KAK8086251.1"/>
    </source>
</evidence>
<name>A0ABR1WSX1_9PEZI</name>
<organism evidence="2 3">
    <name type="scientific">Apiospora phragmitis</name>
    <dbReference type="NCBI Taxonomy" id="2905665"/>
    <lineage>
        <taxon>Eukaryota</taxon>
        <taxon>Fungi</taxon>
        <taxon>Dikarya</taxon>
        <taxon>Ascomycota</taxon>
        <taxon>Pezizomycotina</taxon>
        <taxon>Sordariomycetes</taxon>
        <taxon>Xylariomycetidae</taxon>
        <taxon>Amphisphaeriales</taxon>
        <taxon>Apiosporaceae</taxon>
        <taxon>Apiospora</taxon>
    </lineage>
</organism>
<protein>
    <submittedName>
        <fullName evidence="2">Uncharacterized protein</fullName>
    </submittedName>
</protein>
<reference evidence="2 3" key="1">
    <citation type="submission" date="2023-01" db="EMBL/GenBank/DDBJ databases">
        <title>Analysis of 21 Apiospora genomes using comparative genomics revels a genus with tremendous synthesis potential of carbohydrate active enzymes and secondary metabolites.</title>
        <authorList>
            <person name="Sorensen T."/>
        </authorList>
    </citation>
    <scope>NUCLEOTIDE SEQUENCE [LARGE SCALE GENOMIC DNA]</scope>
    <source>
        <strain evidence="2 3">CBS 135458</strain>
    </source>
</reference>
<keyword evidence="3" id="KW-1185">Reference proteome</keyword>
<comment type="caution">
    <text evidence="2">The sequence shown here is derived from an EMBL/GenBank/DDBJ whole genome shotgun (WGS) entry which is preliminary data.</text>
</comment>
<gene>
    <name evidence="2" type="ORF">PG994_001225</name>
</gene>
<feature type="region of interest" description="Disordered" evidence="1">
    <location>
        <begin position="44"/>
        <end position="66"/>
    </location>
</feature>
<dbReference type="GeneID" id="92085697"/>
<dbReference type="Proteomes" id="UP001480595">
    <property type="component" value="Unassembled WGS sequence"/>
</dbReference>
<dbReference type="RefSeq" id="XP_066720775.1">
    <property type="nucleotide sequence ID" value="XM_066852634.1"/>
</dbReference>
<evidence type="ECO:0000313" key="3">
    <source>
        <dbReference type="Proteomes" id="UP001480595"/>
    </source>
</evidence>
<proteinExistence type="predicted"/>